<evidence type="ECO:0000313" key="1">
    <source>
        <dbReference type="EMBL" id="ACO80198.1"/>
    </source>
</evidence>
<accession>C1DE90</accession>
<sequence length="99" mass="10438">MSRADWNALLPNHETIEAMSPEKLEAAGQATEDYGMNIGFGIAAIGNLLAGTATNDDHGLDPDAMSDLGWLLETLGKLSAKLADTGNGIRARRAAIQED</sequence>
<dbReference type="RefSeq" id="WP_012702571.1">
    <property type="nucleotide sequence ID" value="NC_012560.1"/>
</dbReference>
<gene>
    <name evidence="1" type="ordered locus">Avin_40630</name>
</gene>
<dbReference type="OrthoDB" id="6895866at2"/>
<dbReference type="GeneID" id="88187005"/>
<keyword evidence="2" id="KW-1185">Reference proteome</keyword>
<dbReference type="EnsemblBacteria" id="ACO80198">
    <property type="protein sequence ID" value="ACO80198"/>
    <property type="gene ID" value="Avin_40630"/>
</dbReference>
<dbReference type="STRING" id="322710.Avin_40630"/>
<name>C1DE90_AZOVD</name>
<dbReference type="eggNOG" id="ENOG502ZREU">
    <property type="taxonomic scope" value="Bacteria"/>
</dbReference>
<dbReference type="AlphaFoldDB" id="C1DE90"/>
<dbReference type="KEGG" id="avn:Avin_40630"/>
<dbReference type="Proteomes" id="UP000002424">
    <property type="component" value="Chromosome"/>
</dbReference>
<protein>
    <submittedName>
        <fullName evidence="1">Uncharacterized protein</fullName>
    </submittedName>
</protein>
<reference evidence="1 2" key="1">
    <citation type="journal article" date="2009" name="J. Bacteriol.">
        <title>Genome sequence of Azotobacter vinelandii, an obligate aerobe specialized to support diverse anaerobic metabolic processes.</title>
        <authorList>
            <person name="Setubal J.C."/>
            <person name="dos Santos P."/>
            <person name="Goldman B.S."/>
            <person name="Ertesvag H."/>
            <person name="Espin G."/>
            <person name="Rubio L.M."/>
            <person name="Valla S."/>
            <person name="Almeida N.F."/>
            <person name="Balasubramanian D."/>
            <person name="Cromes L."/>
            <person name="Curatti L."/>
            <person name="Du Z."/>
            <person name="Godsy E."/>
            <person name="Goodner B."/>
            <person name="Hellner-Burris K."/>
            <person name="Hernandez J.A."/>
            <person name="Houmiel K."/>
            <person name="Imperial J."/>
            <person name="Kennedy C."/>
            <person name="Larson T.J."/>
            <person name="Latreille P."/>
            <person name="Ligon L.S."/>
            <person name="Lu J."/>
            <person name="Maerk M."/>
            <person name="Miller N.M."/>
            <person name="Norton S."/>
            <person name="O'Carroll I.P."/>
            <person name="Paulsen I."/>
            <person name="Raulfs E.C."/>
            <person name="Roemer R."/>
            <person name="Rosser J."/>
            <person name="Segura D."/>
            <person name="Slater S."/>
            <person name="Stricklin S.L."/>
            <person name="Studholme D.J."/>
            <person name="Sun J."/>
            <person name="Viana C.J."/>
            <person name="Wallin E."/>
            <person name="Wang B."/>
            <person name="Wheeler C."/>
            <person name="Zhu H."/>
            <person name="Dean D.R."/>
            <person name="Dixon R."/>
            <person name="Wood D."/>
        </authorList>
    </citation>
    <scope>NUCLEOTIDE SEQUENCE [LARGE SCALE GENOMIC DNA]</scope>
    <source>
        <strain evidence="2">DJ / ATCC BAA-1303</strain>
    </source>
</reference>
<proteinExistence type="predicted"/>
<organism evidence="1 2">
    <name type="scientific">Azotobacter vinelandii (strain DJ / ATCC BAA-1303)</name>
    <dbReference type="NCBI Taxonomy" id="322710"/>
    <lineage>
        <taxon>Bacteria</taxon>
        <taxon>Pseudomonadati</taxon>
        <taxon>Pseudomonadota</taxon>
        <taxon>Gammaproteobacteria</taxon>
        <taxon>Pseudomonadales</taxon>
        <taxon>Pseudomonadaceae</taxon>
        <taxon>Azotobacter</taxon>
    </lineage>
</organism>
<dbReference type="EMBL" id="CP001157">
    <property type="protein sequence ID" value="ACO80198.1"/>
    <property type="molecule type" value="Genomic_DNA"/>
</dbReference>
<dbReference type="HOGENOM" id="CLU_170348_0_0_6"/>
<evidence type="ECO:0000313" key="2">
    <source>
        <dbReference type="Proteomes" id="UP000002424"/>
    </source>
</evidence>